<dbReference type="Proteomes" id="UP000239494">
    <property type="component" value="Unassembled WGS sequence"/>
</dbReference>
<evidence type="ECO:0000313" key="3">
    <source>
        <dbReference type="EMBL" id="PRY42392.1"/>
    </source>
</evidence>
<feature type="compositionally biased region" description="Polar residues" evidence="1">
    <location>
        <begin position="8"/>
        <end position="21"/>
    </location>
</feature>
<comment type="caution">
    <text evidence="3">The sequence shown here is derived from an EMBL/GenBank/DDBJ whole genome shotgun (WGS) entry which is preliminary data.</text>
</comment>
<proteinExistence type="predicted"/>
<dbReference type="EMBL" id="PVTF01000004">
    <property type="protein sequence ID" value="PRY42392.1"/>
    <property type="molecule type" value="Genomic_DNA"/>
</dbReference>
<dbReference type="RefSeq" id="WP_245886469.1">
    <property type="nucleotide sequence ID" value="NZ_PVTF01000004.1"/>
</dbReference>
<accession>A0A2T0T9Q4</accession>
<evidence type="ECO:0000256" key="1">
    <source>
        <dbReference type="SAM" id="MobiDB-lite"/>
    </source>
</evidence>
<organism evidence="3 4">
    <name type="scientific">Umezawaea tangerina</name>
    <dbReference type="NCBI Taxonomy" id="84725"/>
    <lineage>
        <taxon>Bacteria</taxon>
        <taxon>Bacillati</taxon>
        <taxon>Actinomycetota</taxon>
        <taxon>Actinomycetes</taxon>
        <taxon>Pseudonocardiales</taxon>
        <taxon>Pseudonocardiaceae</taxon>
        <taxon>Umezawaea</taxon>
    </lineage>
</organism>
<reference evidence="3 4" key="1">
    <citation type="submission" date="2018-03" db="EMBL/GenBank/DDBJ databases">
        <title>Genomic Encyclopedia of Archaeal and Bacterial Type Strains, Phase II (KMG-II): from individual species to whole genera.</title>
        <authorList>
            <person name="Goeker M."/>
        </authorList>
    </citation>
    <scope>NUCLEOTIDE SEQUENCE [LARGE SCALE GENOMIC DNA]</scope>
    <source>
        <strain evidence="3 4">DSM 44720</strain>
    </source>
</reference>
<feature type="domain" description="DUF397" evidence="2">
    <location>
        <begin position="10"/>
        <end position="63"/>
    </location>
</feature>
<evidence type="ECO:0000313" key="4">
    <source>
        <dbReference type="Proteomes" id="UP000239494"/>
    </source>
</evidence>
<protein>
    <submittedName>
        <fullName evidence="3">Uncharacterized protein DUF397</fullName>
    </submittedName>
</protein>
<evidence type="ECO:0000259" key="2">
    <source>
        <dbReference type="Pfam" id="PF04149"/>
    </source>
</evidence>
<name>A0A2T0T9Q4_9PSEU</name>
<dbReference type="AlphaFoldDB" id="A0A2T0T9Q4"/>
<gene>
    <name evidence="3" type="ORF">CLV43_104225</name>
</gene>
<dbReference type="Pfam" id="PF04149">
    <property type="entry name" value="DUF397"/>
    <property type="match status" value="1"/>
</dbReference>
<sequence>MEPEVDFTNATWRKSSRSSASGPDCVEIALAPRAAGVRDSKNPSGPVLGFDGAAWGRFLGATKLGGFDLT</sequence>
<keyword evidence="4" id="KW-1185">Reference proteome</keyword>
<dbReference type="InterPro" id="IPR007278">
    <property type="entry name" value="DUF397"/>
</dbReference>
<feature type="region of interest" description="Disordered" evidence="1">
    <location>
        <begin position="1"/>
        <end position="23"/>
    </location>
</feature>